<dbReference type="GeneID" id="24918075"/>
<gene>
    <name evidence="1" type="ORF">GSBLH_T00000785001</name>
</gene>
<dbReference type="InParanoid" id="D8LXZ1"/>
<dbReference type="EMBL" id="FN668639">
    <property type="protein sequence ID" value="CBK20446.2"/>
    <property type="molecule type" value="Genomic_DNA"/>
</dbReference>
<dbReference type="AlphaFoldDB" id="D8LXZ1"/>
<evidence type="ECO:0000313" key="1">
    <source>
        <dbReference type="EMBL" id="CBK20446.2"/>
    </source>
</evidence>
<keyword evidence="2" id="KW-1185">Reference proteome</keyword>
<accession>D8LXZ1</accession>
<proteinExistence type="predicted"/>
<dbReference type="RefSeq" id="XP_012894494.1">
    <property type="nucleotide sequence ID" value="XM_013039040.1"/>
</dbReference>
<organism evidence="1">
    <name type="scientific">Blastocystis hominis</name>
    <dbReference type="NCBI Taxonomy" id="12968"/>
    <lineage>
        <taxon>Eukaryota</taxon>
        <taxon>Sar</taxon>
        <taxon>Stramenopiles</taxon>
        <taxon>Bigyra</taxon>
        <taxon>Opalozoa</taxon>
        <taxon>Opalinata</taxon>
        <taxon>Blastocystidae</taxon>
        <taxon>Blastocystis</taxon>
    </lineage>
</organism>
<dbReference type="Proteomes" id="UP000008312">
    <property type="component" value="Unassembled WGS sequence"/>
</dbReference>
<sequence length="49" mass="5640">MRSNNELIGYDLFCRSSKSNINNFQRLEFPLSSCSDIGKYFCILSIDSI</sequence>
<evidence type="ECO:0000313" key="2">
    <source>
        <dbReference type="Proteomes" id="UP000008312"/>
    </source>
</evidence>
<name>D8LXZ1_BLAHO</name>
<protein>
    <submittedName>
        <fullName evidence="1">Uncharacterized protein</fullName>
    </submittedName>
</protein>
<reference evidence="1" key="1">
    <citation type="submission" date="2010-02" db="EMBL/GenBank/DDBJ databases">
        <title>Sequencing and annotation of the Blastocystis hominis genome.</title>
        <authorList>
            <person name="Wincker P."/>
        </authorList>
    </citation>
    <scope>NUCLEOTIDE SEQUENCE</scope>
    <source>
        <strain evidence="1">Singapore isolate B</strain>
    </source>
</reference>